<gene>
    <name evidence="23" type="ORF">CVT24_006859</name>
</gene>
<dbReference type="Gene3D" id="3.30.420.10">
    <property type="entry name" value="Ribonuclease H-like superfamily/Ribonuclease H"/>
    <property type="match status" value="1"/>
</dbReference>
<evidence type="ECO:0000256" key="13">
    <source>
        <dbReference type="ARBA" id="ARBA00022884"/>
    </source>
</evidence>
<dbReference type="GO" id="GO:0006310">
    <property type="term" value="P:DNA recombination"/>
    <property type="evidence" value="ECO:0007669"/>
    <property type="project" value="UniProtKB-KW"/>
</dbReference>
<dbReference type="Proteomes" id="UP000284842">
    <property type="component" value="Unassembled WGS sequence"/>
</dbReference>
<dbReference type="GO" id="GO:0008233">
    <property type="term" value="F:peptidase activity"/>
    <property type="evidence" value="ECO:0007669"/>
    <property type="project" value="UniProtKB-KW"/>
</dbReference>
<dbReference type="InParanoid" id="A0A409X1N9"/>
<keyword evidence="2" id="KW-0815">Transposition</keyword>
<evidence type="ECO:0000256" key="18">
    <source>
        <dbReference type="ARBA" id="ARBA00023172"/>
    </source>
</evidence>
<dbReference type="GO" id="GO:0046872">
    <property type="term" value="F:metal ion binding"/>
    <property type="evidence" value="ECO:0007669"/>
    <property type="project" value="UniProtKB-KW"/>
</dbReference>
<keyword evidence="16" id="KW-0239">DNA-directed DNA polymerase</keyword>
<dbReference type="GO" id="GO:0032196">
    <property type="term" value="P:transposition"/>
    <property type="evidence" value="ECO:0007669"/>
    <property type="project" value="UniProtKB-KW"/>
</dbReference>
<evidence type="ECO:0000256" key="9">
    <source>
        <dbReference type="ARBA" id="ARBA00022759"/>
    </source>
</evidence>
<dbReference type="GO" id="GO:0004519">
    <property type="term" value="F:endonuclease activity"/>
    <property type="evidence" value="ECO:0007669"/>
    <property type="project" value="UniProtKB-KW"/>
</dbReference>
<dbReference type="GO" id="GO:0003964">
    <property type="term" value="F:RNA-directed DNA polymerase activity"/>
    <property type="evidence" value="ECO:0007669"/>
    <property type="project" value="UniProtKB-KW"/>
</dbReference>
<evidence type="ECO:0000256" key="8">
    <source>
        <dbReference type="ARBA" id="ARBA00022741"/>
    </source>
</evidence>
<name>A0A409X1N9_9AGAR</name>
<keyword evidence="10" id="KW-0378">Hydrolase</keyword>
<keyword evidence="14" id="KW-0229">DNA integration</keyword>
<evidence type="ECO:0000256" key="15">
    <source>
        <dbReference type="ARBA" id="ARBA00022918"/>
    </source>
</evidence>
<evidence type="ECO:0000256" key="21">
    <source>
        <dbReference type="SAM" id="MobiDB-lite"/>
    </source>
</evidence>
<dbReference type="PROSITE" id="PS50994">
    <property type="entry name" value="INTEGRASE"/>
    <property type="match status" value="1"/>
</dbReference>
<dbReference type="OrthoDB" id="7691805at2759"/>
<dbReference type="InterPro" id="IPR001584">
    <property type="entry name" value="Integrase_cat-core"/>
</dbReference>
<evidence type="ECO:0000256" key="6">
    <source>
        <dbReference type="ARBA" id="ARBA00022722"/>
    </source>
</evidence>
<reference evidence="23 24" key="1">
    <citation type="journal article" date="2018" name="Evol. Lett.">
        <title>Horizontal gene cluster transfer increased hallucinogenic mushroom diversity.</title>
        <authorList>
            <person name="Reynolds H.T."/>
            <person name="Vijayakumar V."/>
            <person name="Gluck-Thaler E."/>
            <person name="Korotkin H.B."/>
            <person name="Matheny P.B."/>
            <person name="Slot J.C."/>
        </authorList>
    </citation>
    <scope>NUCLEOTIDE SEQUENCE [LARGE SCALE GENOMIC DNA]</scope>
    <source>
        <strain evidence="23 24">2629</strain>
    </source>
</reference>
<keyword evidence="11" id="KW-0067">ATP-binding</keyword>
<dbReference type="Pfam" id="PF22936">
    <property type="entry name" value="Pol_BBD"/>
    <property type="match status" value="1"/>
</dbReference>
<dbReference type="GO" id="GO:0006508">
    <property type="term" value="P:proteolysis"/>
    <property type="evidence" value="ECO:0007669"/>
    <property type="project" value="UniProtKB-KW"/>
</dbReference>
<keyword evidence="16" id="KW-0808">Transferase</keyword>
<evidence type="ECO:0000256" key="7">
    <source>
        <dbReference type="ARBA" id="ARBA00022723"/>
    </source>
</evidence>
<evidence type="ECO:0000256" key="10">
    <source>
        <dbReference type="ARBA" id="ARBA00022801"/>
    </source>
</evidence>
<dbReference type="PANTHER" id="PTHR42648:SF11">
    <property type="entry name" value="TRANSPOSON TY4-P GAG-POL POLYPROTEIN"/>
    <property type="match status" value="1"/>
</dbReference>
<keyword evidence="18" id="KW-0233">DNA recombination</keyword>
<keyword evidence="9" id="KW-0255">Endonuclease</keyword>
<keyword evidence="5" id="KW-0548">Nucleotidyltransferase</keyword>
<evidence type="ECO:0000256" key="2">
    <source>
        <dbReference type="ARBA" id="ARBA00022578"/>
    </source>
</evidence>
<dbReference type="GO" id="GO:0005634">
    <property type="term" value="C:nucleus"/>
    <property type="evidence" value="ECO:0007669"/>
    <property type="project" value="UniProtKB-ARBA"/>
</dbReference>
<evidence type="ECO:0000256" key="20">
    <source>
        <dbReference type="ARBA" id="ARBA00049244"/>
    </source>
</evidence>
<organism evidence="23 24">
    <name type="scientific">Panaeolus cyanescens</name>
    <dbReference type="NCBI Taxonomy" id="181874"/>
    <lineage>
        <taxon>Eukaryota</taxon>
        <taxon>Fungi</taxon>
        <taxon>Dikarya</taxon>
        <taxon>Basidiomycota</taxon>
        <taxon>Agaricomycotina</taxon>
        <taxon>Agaricomycetes</taxon>
        <taxon>Agaricomycetidae</taxon>
        <taxon>Agaricales</taxon>
        <taxon>Agaricineae</taxon>
        <taxon>Galeropsidaceae</taxon>
        <taxon>Panaeolus</taxon>
    </lineage>
</organism>
<dbReference type="GO" id="GO:0005524">
    <property type="term" value="F:ATP binding"/>
    <property type="evidence" value="ECO:0007669"/>
    <property type="project" value="UniProtKB-KW"/>
</dbReference>
<dbReference type="SUPFAM" id="SSF53098">
    <property type="entry name" value="Ribonuclease H-like"/>
    <property type="match status" value="1"/>
</dbReference>
<evidence type="ECO:0000259" key="22">
    <source>
        <dbReference type="PROSITE" id="PS50994"/>
    </source>
</evidence>
<keyword evidence="3" id="KW-1188">Viral release from host cell</keyword>
<evidence type="ECO:0000256" key="19">
    <source>
        <dbReference type="ARBA" id="ARBA00048173"/>
    </source>
</evidence>
<dbReference type="PANTHER" id="PTHR42648">
    <property type="entry name" value="TRANSPOSASE, PUTATIVE-RELATED"/>
    <property type="match status" value="1"/>
</dbReference>
<dbReference type="GO" id="GO:0003887">
    <property type="term" value="F:DNA-directed DNA polymerase activity"/>
    <property type="evidence" value="ECO:0007669"/>
    <property type="project" value="UniProtKB-KW"/>
</dbReference>
<evidence type="ECO:0000256" key="16">
    <source>
        <dbReference type="ARBA" id="ARBA00022932"/>
    </source>
</evidence>
<protein>
    <recommendedName>
        <fullName evidence="22">Integrase catalytic domain-containing protein</fullName>
    </recommendedName>
</protein>
<keyword evidence="6" id="KW-0540">Nuclease</keyword>
<evidence type="ECO:0000256" key="12">
    <source>
        <dbReference type="ARBA" id="ARBA00022842"/>
    </source>
</evidence>
<dbReference type="InterPro" id="IPR012337">
    <property type="entry name" value="RNaseH-like_sf"/>
</dbReference>
<dbReference type="InterPro" id="IPR054722">
    <property type="entry name" value="PolX-like_BBD"/>
</dbReference>
<evidence type="ECO:0000256" key="3">
    <source>
        <dbReference type="ARBA" id="ARBA00022612"/>
    </source>
</evidence>
<dbReference type="InterPro" id="IPR036397">
    <property type="entry name" value="RNaseH_sf"/>
</dbReference>
<evidence type="ECO:0000313" key="24">
    <source>
        <dbReference type="Proteomes" id="UP000284842"/>
    </source>
</evidence>
<proteinExistence type="predicted"/>
<evidence type="ECO:0000256" key="4">
    <source>
        <dbReference type="ARBA" id="ARBA00022670"/>
    </source>
</evidence>
<sequence length="578" mass="64564">MSAVDSIHNHSNHTPSNTSIPHLDYDTLLRAFSTLVNSLGEGAFPLTESLDAKPEHVALVLHNLPCTRDVEPLKAPSYALQSLNPQYQGTVLDCGASDHYTPCRDSLTNFTPVKETTRVADGRIVDALGKGDLTITVPCGNLGSTKVTLSDVYYVPTFSFTLVSIARILHNSNCQILFKNSPLPTAILVTESNVVFGRVPLTRGLFRITDATTGATNNNRLTLYAQSPPRKITLTEFHILMGHRGYADLRKMIKYGMFSGIEVIDVDGPDPDCRVCVEAKARRKPFHLSKSGKPAKYGDEVSSDVWGPAPVASIGGKRYFSLFQDRHSHEERIYFMRYKSDTFEMFKQYEAWVLRQRNAVIKELRSDRGGEYLSEEFTRHLAQKGIVRKLTTHDSPQTNGFAERAMGVHAATARALLLESNLPSSLWAEAVNFSCWLHNRSFTVSNSNFLTPYEVGTGIKPDLSLLRTWGSFVLVKDFKASKISSLVKPGRYLGPDENSWGIRVYWPSRHTITVEREVFLDVPDRSSPLHHDVLWDWTSLTTSTSMHHAKPSTPATSRSSTSGPMRWSLIYSPNRSRA</sequence>
<feature type="region of interest" description="Disordered" evidence="21">
    <location>
        <begin position="544"/>
        <end position="578"/>
    </location>
</feature>
<dbReference type="EMBL" id="NHTK01004843">
    <property type="protein sequence ID" value="PPQ84652.1"/>
    <property type="molecule type" value="Genomic_DNA"/>
</dbReference>
<comment type="catalytic activity">
    <reaction evidence="19">
        <text>DNA(n) + a 2'-deoxyribonucleoside 5'-triphosphate = DNA(n+1) + diphosphate</text>
        <dbReference type="Rhea" id="RHEA:22508"/>
        <dbReference type="Rhea" id="RHEA-COMP:17339"/>
        <dbReference type="Rhea" id="RHEA-COMP:17340"/>
        <dbReference type="ChEBI" id="CHEBI:33019"/>
        <dbReference type="ChEBI" id="CHEBI:61560"/>
        <dbReference type="ChEBI" id="CHEBI:173112"/>
        <dbReference type="EC" id="2.7.7.49"/>
    </reaction>
</comment>
<feature type="region of interest" description="Disordered" evidence="21">
    <location>
        <begin position="1"/>
        <end position="20"/>
    </location>
</feature>
<comment type="caution">
    <text evidence="23">The sequence shown here is derived from an EMBL/GenBank/DDBJ whole genome shotgun (WGS) entry which is preliminary data.</text>
</comment>
<keyword evidence="7" id="KW-0479">Metal-binding</keyword>
<comment type="catalytic activity">
    <reaction evidence="20">
        <text>DNA(n) + a 2'-deoxyribonucleoside 5'-triphosphate = DNA(n+1) + diphosphate</text>
        <dbReference type="Rhea" id="RHEA:22508"/>
        <dbReference type="Rhea" id="RHEA-COMP:17339"/>
        <dbReference type="Rhea" id="RHEA-COMP:17340"/>
        <dbReference type="ChEBI" id="CHEBI:33019"/>
        <dbReference type="ChEBI" id="CHEBI:61560"/>
        <dbReference type="ChEBI" id="CHEBI:173112"/>
        <dbReference type="EC" id="2.7.7.7"/>
    </reaction>
</comment>
<keyword evidence="13" id="KW-0694">RNA-binding</keyword>
<evidence type="ECO:0000256" key="1">
    <source>
        <dbReference type="ARBA" id="ARBA00002180"/>
    </source>
</evidence>
<dbReference type="InterPro" id="IPR039537">
    <property type="entry name" value="Retrotran_Ty1/copia-like"/>
</dbReference>
<dbReference type="STRING" id="181874.A0A409X1N9"/>
<keyword evidence="12" id="KW-0460">Magnesium</keyword>
<feature type="compositionally biased region" description="Low complexity" evidence="21">
    <location>
        <begin position="544"/>
        <end position="564"/>
    </location>
</feature>
<keyword evidence="4" id="KW-0645">Protease</keyword>
<dbReference type="AlphaFoldDB" id="A0A409X1N9"/>
<keyword evidence="17" id="KW-0917">Virion maturation</keyword>
<dbReference type="GO" id="GO:0015074">
    <property type="term" value="P:DNA integration"/>
    <property type="evidence" value="ECO:0007669"/>
    <property type="project" value="UniProtKB-KW"/>
</dbReference>
<accession>A0A409X1N9</accession>
<keyword evidence="15" id="KW-0695">RNA-directed DNA polymerase</keyword>
<feature type="domain" description="Integrase catalytic" evidence="22">
    <location>
        <begin position="290"/>
        <end position="460"/>
    </location>
</feature>
<evidence type="ECO:0000256" key="17">
    <source>
        <dbReference type="ARBA" id="ARBA00023113"/>
    </source>
</evidence>
<evidence type="ECO:0000256" key="14">
    <source>
        <dbReference type="ARBA" id="ARBA00022908"/>
    </source>
</evidence>
<comment type="function">
    <text evidence="1">The aspartyl protease (PR) mediates the proteolytic cleavages of the Gag and Gag-Pol polyproteins after assembly of the VLP.</text>
</comment>
<evidence type="ECO:0000313" key="23">
    <source>
        <dbReference type="EMBL" id="PPQ84652.1"/>
    </source>
</evidence>
<evidence type="ECO:0000256" key="5">
    <source>
        <dbReference type="ARBA" id="ARBA00022695"/>
    </source>
</evidence>
<keyword evidence="24" id="KW-1185">Reference proteome</keyword>
<dbReference type="GO" id="GO:0003723">
    <property type="term" value="F:RNA binding"/>
    <property type="evidence" value="ECO:0007669"/>
    <property type="project" value="UniProtKB-KW"/>
</dbReference>
<keyword evidence="8" id="KW-0547">Nucleotide-binding</keyword>
<evidence type="ECO:0000256" key="11">
    <source>
        <dbReference type="ARBA" id="ARBA00022840"/>
    </source>
</evidence>